<sequence length="253" mass="28691">MPKRFLPTLLENPEAATFCLQKQITGLSSLRHQLQDSVFLSIDVEGCEGIGEGITSIGLAILPPASLQSTEFPSLPFETQEFVDRYKIESYCFYLEGRSRRRPFPPFPFGCTIKTADVGKEIKIIVDSIKQRYIGKDIILVGWHPHPRELPAIQVFFPSLFQEMVGWVDVVDITQQVCISKQEDLAKTWPPLGDVMLSIGFSKNCQPQRFCHSAGSDAIHTIAVLVRLLTHDTNGPSLEVRRRRPLKQWQRQK</sequence>
<dbReference type="EMBL" id="QLNT01000030">
    <property type="protein sequence ID" value="KAF3056907.1"/>
    <property type="molecule type" value="Genomic_DNA"/>
</dbReference>
<protein>
    <submittedName>
        <fullName evidence="1">Uncharacterized protein</fullName>
    </submittedName>
</protein>
<comment type="caution">
    <text evidence="1">The sequence shown here is derived from an EMBL/GenBank/DDBJ whole genome shotgun (WGS) entry which is preliminary data.</text>
</comment>
<dbReference type="Proteomes" id="UP000801864">
    <property type="component" value="Unassembled WGS sequence"/>
</dbReference>
<organism evidence="1 2">
    <name type="scientific">Trichoderma lentiforme</name>
    <dbReference type="NCBI Taxonomy" id="1567552"/>
    <lineage>
        <taxon>Eukaryota</taxon>
        <taxon>Fungi</taxon>
        <taxon>Dikarya</taxon>
        <taxon>Ascomycota</taxon>
        <taxon>Pezizomycotina</taxon>
        <taxon>Sordariomycetes</taxon>
        <taxon>Hypocreomycetidae</taxon>
        <taxon>Hypocreales</taxon>
        <taxon>Hypocreaceae</taxon>
        <taxon>Trichoderma</taxon>
    </lineage>
</organism>
<evidence type="ECO:0000313" key="1">
    <source>
        <dbReference type="EMBL" id="KAF3056907.1"/>
    </source>
</evidence>
<proteinExistence type="predicted"/>
<keyword evidence="2" id="KW-1185">Reference proteome</keyword>
<accession>A0A9P4X3R8</accession>
<reference evidence="1 2" key="1">
    <citation type="submission" date="2018-06" db="EMBL/GenBank/DDBJ databases">
        <title>Genome analysis of cellulolytic fungus Trichoderma lentiforme CFAM-422.</title>
        <authorList>
            <person name="Steindorff A.S."/>
            <person name="Formighieri E.F."/>
            <person name="Midorikawa G.E.O."/>
            <person name="Tamietti M.S."/>
            <person name="Ramos E.Z."/>
            <person name="Silva A.S."/>
            <person name="Bon E.P.S."/>
            <person name="Mendes T.D."/>
            <person name="Damaso M.C.T."/>
            <person name="Favaro L.C.L."/>
        </authorList>
    </citation>
    <scope>NUCLEOTIDE SEQUENCE [LARGE SCALE GENOMIC DNA]</scope>
    <source>
        <strain evidence="1 2">CFAM-422</strain>
    </source>
</reference>
<name>A0A9P4X3R8_9HYPO</name>
<gene>
    <name evidence="1" type="ORF">CFAM422_012519</name>
</gene>
<dbReference type="AlphaFoldDB" id="A0A9P4X3R8"/>
<evidence type="ECO:0000313" key="2">
    <source>
        <dbReference type="Proteomes" id="UP000801864"/>
    </source>
</evidence>